<dbReference type="Proteomes" id="UP000228528">
    <property type="component" value="Unassembled WGS sequence"/>
</dbReference>
<dbReference type="InterPro" id="IPR036873">
    <property type="entry name" value="Rhodanese-like_dom_sf"/>
</dbReference>
<dbReference type="EMBL" id="PFBW01000184">
    <property type="protein sequence ID" value="PIR77117.1"/>
    <property type="molecule type" value="Genomic_DNA"/>
</dbReference>
<dbReference type="GO" id="GO:0016740">
    <property type="term" value="F:transferase activity"/>
    <property type="evidence" value="ECO:0007669"/>
    <property type="project" value="UniProtKB-KW"/>
</dbReference>
<dbReference type="InterPro" id="IPR001763">
    <property type="entry name" value="Rhodanese-like_dom"/>
</dbReference>
<evidence type="ECO:0000313" key="3">
    <source>
        <dbReference type="Proteomes" id="UP000228528"/>
    </source>
</evidence>
<evidence type="ECO:0000259" key="1">
    <source>
        <dbReference type="PROSITE" id="PS50206"/>
    </source>
</evidence>
<feature type="domain" description="Rhodanese" evidence="1">
    <location>
        <begin position="55"/>
        <end position="138"/>
    </location>
</feature>
<dbReference type="PROSITE" id="PS50206">
    <property type="entry name" value="RHODANESE_3"/>
    <property type="match status" value="1"/>
</dbReference>
<keyword evidence="2" id="KW-0808">Transferase</keyword>
<dbReference type="SMART" id="SM00450">
    <property type="entry name" value="RHOD"/>
    <property type="match status" value="1"/>
</dbReference>
<dbReference type="PANTHER" id="PTHR43031:SF16">
    <property type="entry name" value="OXIDOREDUCTASE"/>
    <property type="match status" value="1"/>
</dbReference>
<dbReference type="Gene3D" id="3.40.250.10">
    <property type="entry name" value="Rhodanese-like domain"/>
    <property type="match status" value="1"/>
</dbReference>
<reference evidence="3" key="1">
    <citation type="submission" date="2017-09" db="EMBL/GenBank/DDBJ databases">
        <title>Depth-based differentiation of microbial function through sediment-hosted aquifers and enrichment of novel symbionts in the deep terrestrial subsurface.</title>
        <authorList>
            <person name="Probst A.J."/>
            <person name="Ladd B."/>
            <person name="Jarett J.K."/>
            <person name="Geller-Mcgrath D.E."/>
            <person name="Sieber C.M.K."/>
            <person name="Emerson J.B."/>
            <person name="Anantharaman K."/>
            <person name="Thomas B.C."/>
            <person name="Malmstrom R."/>
            <person name="Stieglmeier M."/>
            <person name="Klingl A."/>
            <person name="Woyke T."/>
            <person name="Ryan C.M."/>
            <person name="Banfield J.F."/>
        </authorList>
    </citation>
    <scope>NUCLEOTIDE SEQUENCE [LARGE SCALE GENOMIC DNA]</scope>
</reference>
<dbReference type="PANTHER" id="PTHR43031">
    <property type="entry name" value="FAD-DEPENDENT OXIDOREDUCTASE"/>
    <property type="match status" value="1"/>
</dbReference>
<proteinExistence type="predicted"/>
<evidence type="ECO:0000313" key="2">
    <source>
        <dbReference type="EMBL" id="PIR77117.1"/>
    </source>
</evidence>
<dbReference type="AlphaFoldDB" id="A0A2M6P091"/>
<dbReference type="CDD" id="cd00158">
    <property type="entry name" value="RHOD"/>
    <property type="match status" value="1"/>
</dbReference>
<comment type="caution">
    <text evidence="2">The sequence shown here is derived from an EMBL/GenBank/DDBJ whole genome shotgun (WGS) entry which is preliminary data.</text>
</comment>
<organism evidence="2 3">
    <name type="scientific">Candidatus Magasanikbacteria bacterium CG10_big_fil_rev_8_21_14_0_10_38_6</name>
    <dbReference type="NCBI Taxonomy" id="1974647"/>
    <lineage>
        <taxon>Bacteria</taxon>
        <taxon>Candidatus Magasanikiibacteriota</taxon>
    </lineage>
</organism>
<dbReference type="InterPro" id="IPR050229">
    <property type="entry name" value="GlpE_sulfurtransferase"/>
</dbReference>
<gene>
    <name evidence="2" type="ORF">COU30_04230</name>
</gene>
<dbReference type="SUPFAM" id="SSF52821">
    <property type="entry name" value="Rhodanese/Cell cycle control phosphatase"/>
    <property type="match status" value="1"/>
</dbReference>
<dbReference type="Pfam" id="PF00581">
    <property type="entry name" value="Rhodanese"/>
    <property type="match status" value="1"/>
</dbReference>
<accession>A0A2M6P091</accession>
<sequence>MNKYVITIAIVALFLFGLFVYARTNNTQKELSDIAINEDRNFQIINPEVFDEMLARKDFVLIDVHIPEQVHIEGTDAVIPYNSILENSLLPKDKNAKIVLYCRSGSMSVVAARSLVDAGYTNIYDLAGGKNAYNEFVKDK</sequence>
<protein>
    <submittedName>
        <fullName evidence="2">Sulfurtransferase</fullName>
    </submittedName>
</protein>
<name>A0A2M6P091_9BACT</name>